<dbReference type="AlphaFoldDB" id="A0ABD3XNC3"/>
<feature type="region of interest" description="Disordered" evidence="1">
    <location>
        <begin position="21"/>
        <end position="65"/>
    </location>
</feature>
<dbReference type="Proteomes" id="UP001634394">
    <property type="component" value="Unassembled WGS sequence"/>
</dbReference>
<gene>
    <name evidence="2" type="ORF">ACJMK2_026909</name>
</gene>
<feature type="compositionally biased region" description="Basic and acidic residues" evidence="1">
    <location>
        <begin position="24"/>
        <end position="55"/>
    </location>
</feature>
<reference evidence="2 3" key="1">
    <citation type="submission" date="2024-11" db="EMBL/GenBank/DDBJ databases">
        <title>Chromosome-level genome assembly of the freshwater bivalve Anodonta woodiana.</title>
        <authorList>
            <person name="Chen X."/>
        </authorList>
    </citation>
    <scope>NUCLEOTIDE SEQUENCE [LARGE SCALE GENOMIC DNA]</scope>
    <source>
        <strain evidence="2">MN2024</strain>
        <tissue evidence="2">Gills</tissue>
    </source>
</reference>
<name>A0ABD3XNC3_SINWO</name>
<feature type="compositionally biased region" description="Polar residues" evidence="1">
    <location>
        <begin position="340"/>
        <end position="350"/>
    </location>
</feature>
<evidence type="ECO:0000256" key="1">
    <source>
        <dbReference type="SAM" id="MobiDB-lite"/>
    </source>
</evidence>
<dbReference type="PANTHER" id="PTHR22654:SF2">
    <property type="entry name" value="G PROTEIN PATHWAY SUPPRESSOR 2"/>
    <property type="match status" value="1"/>
</dbReference>
<proteinExistence type="predicted"/>
<dbReference type="EMBL" id="JBJQND010000002">
    <property type="protein sequence ID" value="KAL3886953.1"/>
    <property type="molecule type" value="Genomic_DNA"/>
</dbReference>
<feature type="compositionally biased region" description="Polar residues" evidence="1">
    <location>
        <begin position="361"/>
        <end position="380"/>
    </location>
</feature>
<sequence>MPALLERPKMTKTMYHALKKHIIKEREKKKQAEEEQDALLERQRKEREMRKKKEEEDSLTLEQTKEQIHQLEKKLEGLKAEKHDLFSQLKKVLNQEEESRKRAQLKEQGEMLSLQPTYQHPSITVSGHAMLLQQPGRPALYRPTQPHLIPNVALKRPRSPSPPPSTMYQHQYGDPKLIPATLAVPKQQAGSLYTHSHPQGDFKTGNFQQAQPSQVAYVSQPGHSYQQPSATYTTSKSPAAKYNTASQSAFSSYASHYAQHQKAMSESPFQNFPMQRVQQPAFLGSPHAASIPLQQQLEHASQKAGFSTEDNYKIQQQQQQQIRGVTPLTGQQSSLISAHPQLQLQQSQPKGSIVTGYSGRSPAQQGPPASSYPPTSSQANYPGQQPGTPGRPGYTQQQQGRYY</sequence>
<evidence type="ECO:0000313" key="2">
    <source>
        <dbReference type="EMBL" id="KAL3886953.1"/>
    </source>
</evidence>
<feature type="compositionally biased region" description="Polar residues" evidence="1">
    <location>
        <begin position="205"/>
        <end position="238"/>
    </location>
</feature>
<dbReference type="Pfam" id="PF15991">
    <property type="entry name" value="G_path_suppress"/>
    <property type="match status" value="1"/>
</dbReference>
<evidence type="ECO:0000313" key="3">
    <source>
        <dbReference type="Proteomes" id="UP001634394"/>
    </source>
</evidence>
<feature type="region of interest" description="Disordered" evidence="1">
    <location>
        <begin position="340"/>
        <end position="403"/>
    </location>
</feature>
<protein>
    <recommendedName>
        <fullName evidence="4">G protein pathway suppressor 2</fullName>
    </recommendedName>
</protein>
<comment type="caution">
    <text evidence="2">The sequence shown here is derived from an EMBL/GenBank/DDBJ whole genome shotgun (WGS) entry which is preliminary data.</text>
</comment>
<keyword evidence="3" id="KW-1185">Reference proteome</keyword>
<dbReference type="InterPro" id="IPR026094">
    <property type="entry name" value="GPS2"/>
</dbReference>
<organism evidence="2 3">
    <name type="scientific">Sinanodonta woodiana</name>
    <name type="common">Chinese pond mussel</name>
    <name type="synonym">Anodonta woodiana</name>
    <dbReference type="NCBI Taxonomy" id="1069815"/>
    <lineage>
        <taxon>Eukaryota</taxon>
        <taxon>Metazoa</taxon>
        <taxon>Spiralia</taxon>
        <taxon>Lophotrochozoa</taxon>
        <taxon>Mollusca</taxon>
        <taxon>Bivalvia</taxon>
        <taxon>Autobranchia</taxon>
        <taxon>Heteroconchia</taxon>
        <taxon>Palaeoheterodonta</taxon>
        <taxon>Unionida</taxon>
        <taxon>Unionoidea</taxon>
        <taxon>Unionidae</taxon>
        <taxon>Unioninae</taxon>
        <taxon>Sinanodonta</taxon>
    </lineage>
</organism>
<feature type="region of interest" description="Disordered" evidence="1">
    <location>
        <begin position="191"/>
        <end position="238"/>
    </location>
</feature>
<feature type="compositionally biased region" description="Low complexity" evidence="1">
    <location>
        <begin position="381"/>
        <end position="403"/>
    </location>
</feature>
<accession>A0ABD3XNC3</accession>
<evidence type="ECO:0008006" key="4">
    <source>
        <dbReference type="Google" id="ProtNLM"/>
    </source>
</evidence>
<dbReference type="PANTHER" id="PTHR22654">
    <property type="entry name" value="G PROTEIN PATHWAY SUPPRESSOR 2"/>
    <property type="match status" value="1"/>
</dbReference>